<dbReference type="Proteomes" id="UP000321306">
    <property type="component" value="Unassembled WGS sequence"/>
</dbReference>
<evidence type="ECO:0000313" key="1">
    <source>
        <dbReference type="EMBL" id="GEM44631.1"/>
    </source>
</evidence>
<dbReference type="AlphaFoldDB" id="A0A511MW53"/>
<comment type="caution">
    <text evidence="1">The sequence shown here is derived from an EMBL/GenBank/DDBJ whole genome shotgun (WGS) entry which is preliminary data.</text>
</comment>
<protein>
    <submittedName>
        <fullName evidence="1">Uncharacterized protein</fullName>
    </submittedName>
</protein>
<organism evidence="1 2">
    <name type="scientific">Deinococcus cellulosilyticus (strain DSM 18568 / NBRC 106333 / KACC 11606 / 5516J-15)</name>
    <dbReference type="NCBI Taxonomy" id="1223518"/>
    <lineage>
        <taxon>Bacteria</taxon>
        <taxon>Thermotogati</taxon>
        <taxon>Deinococcota</taxon>
        <taxon>Deinococci</taxon>
        <taxon>Deinococcales</taxon>
        <taxon>Deinococcaceae</taxon>
        <taxon>Deinococcus</taxon>
    </lineage>
</organism>
<dbReference type="EMBL" id="BJXB01000001">
    <property type="protein sequence ID" value="GEM44631.1"/>
    <property type="molecule type" value="Genomic_DNA"/>
</dbReference>
<gene>
    <name evidence="1" type="ORF">DC3_02660</name>
</gene>
<sequence>MTTSREPVNSTQQHIEQAIHRLETALNGLQNGWDMNHHLKVQEQVAAAHRMLSQISGDAALPPPSPLQVNTPFRFRRACIRKIREVLDTLSIEEVRGNPFLVGMCVESLAETYQLMN</sequence>
<name>A0A511MW53_DEIC1</name>
<dbReference type="RefSeq" id="WP_146881776.1">
    <property type="nucleotide sequence ID" value="NZ_BJXB01000001.1"/>
</dbReference>
<accession>A0A511MW53</accession>
<evidence type="ECO:0000313" key="2">
    <source>
        <dbReference type="Proteomes" id="UP000321306"/>
    </source>
</evidence>
<proteinExistence type="predicted"/>
<keyword evidence="2" id="KW-1185">Reference proteome</keyword>
<reference evidence="1 2" key="1">
    <citation type="submission" date="2019-07" db="EMBL/GenBank/DDBJ databases">
        <title>Whole genome shotgun sequence of Deinococcus cellulosilyticus NBRC 106333.</title>
        <authorList>
            <person name="Hosoyama A."/>
            <person name="Uohara A."/>
            <person name="Ohji S."/>
            <person name="Ichikawa N."/>
        </authorList>
    </citation>
    <scope>NUCLEOTIDE SEQUENCE [LARGE SCALE GENOMIC DNA]</scope>
    <source>
        <strain evidence="1 2">NBRC 106333</strain>
    </source>
</reference>
<dbReference type="OrthoDB" id="9835072at2"/>